<feature type="coiled-coil region" evidence="1">
    <location>
        <begin position="106"/>
        <end position="133"/>
    </location>
</feature>
<dbReference type="InterPro" id="IPR001387">
    <property type="entry name" value="Cro/C1-type_HTH"/>
</dbReference>
<sequence length="133" mass="15737">MTFFFYICGKHAKTIMEKLKNLRKQRGFTQEYMSRIISTDTSNYSRKENGDVKIYDEEWEKLATALGVEVEEIKEEKPSNVVNFNDTSTNSGAFLNNYYNIPDYILDNQQNYINLLKEQIEVLKEENKKLKEQ</sequence>
<proteinExistence type="predicted"/>
<organism evidence="3 4">
    <name type="scientific">Chryseobacterium potabilaquae</name>
    <dbReference type="NCBI Taxonomy" id="2675057"/>
    <lineage>
        <taxon>Bacteria</taxon>
        <taxon>Pseudomonadati</taxon>
        <taxon>Bacteroidota</taxon>
        <taxon>Flavobacteriia</taxon>
        <taxon>Flavobacteriales</taxon>
        <taxon>Weeksellaceae</taxon>
        <taxon>Chryseobacterium group</taxon>
        <taxon>Chryseobacterium</taxon>
    </lineage>
</organism>
<evidence type="ECO:0000313" key="3">
    <source>
        <dbReference type="EMBL" id="CAA7194560.1"/>
    </source>
</evidence>
<dbReference type="Gene3D" id="1.10.260.40">
    <property type="entry name" value="lambda repressor-like DNA-binding domains"/>
    <property type="match status" value="1"/>
</dbReference>
<evidence type="ECO:0000256" key="1">
    <source>
        <dbReference type="SAM" id="Coils"/>
    </source>
</evidence>
<dbReference type="EMBL" id="CACVBR010000004">
    <property type="protein sequence ID" value="CAA7194560.1"/>
    <property type="molecule type" value="Genomic_DNA"/>
</dbReference>
<accession>A0A6N4X8H0</accession>
<evidence type="ECO:0000313" key="4">
    <source>
        <dbReference type="Proteomes" id="UP000445144"/>
    </source>
</evidence>
<dbReference type="InterPro" id="IPR010982">
    <property type="entry name" value="Lambda_DNA-bd_dom_sf"/>
</dbReference>
<dbReference type="SUPFAM" id="SSF47413">
    <property type="entry name" value="lambda repressor-like DNA-binding domains"/>
    <property type="match status" value="1"/>
</dbReference>
<dbReference type="CDD" id="cd00093">
    <property type="entry name" value="HTH_XRE"/>
    <property type="match status" value="1"/>
</dbReference>
<name>A0A6N4X8H0_9FLAO</name>
<dbReference type="Proteomes" id="UP000445144">
    <property type="component" value="Unassembled WGS sequence"/>
</dbReference>
<dbReference type="GO" id="GO:0003677">
    <property type="term" value="F:DNA binding"/>
    <property type="evidence" value="ECO:0007669"/>
    <property type="project" value="InterPro"/>
</dbReference>
<keyword evidence="1" id="KW-0175">Coiled coil</keyword>
<dbReference type="AlphaFoldDB" id="A0A6N4X8H0"/>
<gene>
    <name evidence="3" type="ORF">CHRY9293_00871</name>
</gene>
<protein>
    <recommendedName>
        <fullName evidence="2">HTH cro/C1-type domain-containing protein</fullName>
    </recommendedName>
</protein>
<dbReference type="Pfam" id="PF01381">
    <property type="entry name" value="HTH_3"/>
    <property type="match status" value="1"/>
</dbReference>
<dbReference type="SMART" id="SM00530">
    <property type="entry name" value="HTH_XRE"/>
    <property type="match status" value="1"/>
</dbReference>
<feature type="domain" description="HTH cro/C1-type" evidence="2">
    <location>
        <begin position="19"/>
        <end position="73"/>
    </location>
</feature>
<dbReference type="PROSITE" id="PS50943">
    <property type="entry name" value="HTH_CROC1"/>
    <property type="match status" value="1"/>
</dbReference>
<reference evidence="3 4" key="1">
    <citation type="submission" date="2020-01" db="EMBL/GenBank/DDBJ databases">
        <authorList>
            <person name="Rodrigo-Torres L."/>
            <person name="Arahal R. D."/>
            <person name="Lucena T."/>
        </authorList>
    </citation>
    <scope>NUCLEOTIDE SEQUENCE [LARGE SCALE GENOMIC DNA]</scope>
    <source>
        <strain evidence="3 4">CECT 9293</strain>
    </source>
</reference>
<evidence type="ECO:0000259" key="2">
    <source>
        <dbReference type="PROSITE" id="PS50943"/>
    </source>
</evidence>
<keyword evidence="4" id="KW-1185">Reference proteome</keyword>